<evidence type="ECO:0000313" key="2">
    <source>
        <dbReference type="EMBL" id="MBL4936475.1"/>
    </source>
</evidence>
<comment type="caution">
    <text evidence="2">The sequence shown here is derived from an EMBL/GenBank/DDBJ whole genome shotgun (WGS) entry which is preliminary data.</text>
</comment>
<sequence>MKKIIIMLSAFLILILGVLFFPRNVEQGVVIGHNSNSITVIVNGKDKVYKTSETFPKLTVIDFKYNLLKAFGFKVITPIADRVMIKNAGSYDLESLGKTNLSSKTFYYTVDKDNNIKLSESKNLIIGKNNIKSFKTKNGELKTFFIYPMDYSSMRVGISTNGFSSVYHSKVQIKALEPAKLYSMRENLNVDLPKDSIVVIEKEDSNLKLTINNKTTIYKNRLYIKGNSIDFQSIKRGSGSSTFSPSYSGVLEFSISDNGMCVVNDVNLEDYLKKVVPSEMPLSGGVEALKCQAVAARTYAISDMINNRYAALGFYVDDSTRSQVYNNIPMQPLATEAVDSTKGIIMTYEGIPIDAKYYSTSAGTGVNYSDVWFNADGTSDSRPYIANNNYLTPKIELPKNEESWLNFYKNTSIKAIDSDYPYFRWKVEYSAAGLTTALNKTLKSLYSGETSKKYLTIYENSRQISKLPELKELQDIKIIKRGENGIAIEVSFIFSNTTVNVRGDSYIRSSIKCNQEYTNETTKLTRLKGDPLTNVGSLPSAFFSCDKKDNKFTLYGGGFGHGAGMSQYGAIELSKKGMKYVDILNLFYKDVKMEKIM</sequence>
<dbReference type="NCBIfam" id="TIGR02669">
    <property type="entry name" value="SpoIID_LytB"/>
    <property type="match status" value="1"/>
</dbReference>
<dbReference type="Proteomes" id="UP000632377">
    <property type="component" value="Unassembled WGS sequence"/>
</dbReference>
<protein>
    <submittedName>
        <fullName evidence="2">SpoIID/LytB domain-containing protein</fullName>
    </submittedName>
</protein>
<evidence type="ECO:0000259" key="1">
    <source>
        <dbReference type="Pfam" id="PF08486"/>
    </source>
</evidence>
<dbReference type="EMBL" id="JAESWC010000004">
    <property type="protein sequence ID" value="MBL4936475.1"/>
    <property type="molecule type" value="Genomic_DNA"/>
</dbReference>
<dbReference type="RefSeq" id="WP_202749220.1">
    <property type="nucleotide sequence ID" value="NZ_JAESWC010000004.1"/>
</dbReference>
<proteinExistence type="predicted"/>
<evidence type="ECO:0000313" key="3">
    <source>
        <dbReference type="Proteomes" id="UP000632377"/>
    </source>
</evidence>
<gene>
    <name evidence="2" type="ORF">JK636_11960</name>
</gene>
<keyword evidence="3" id="KW-1185">Reference proteome</keyword>
<dbReference type="InterPro" id="IPR013693">
    <property type="entry name" value="SpoIID/LytB_N"/>
</dbReference>
<dbReference type="InterPro" id="IPR051922">
    <property type="entry name" value="Bact_Sporulation_Assoc"/>
</dbReference>
<organism evidence="2 3">
    <name type="scientific">Clostridium rhizosphaerae</name>
    <dbReference type="NCBI Taxonomy" id="2803861"/>
    <lineage>
        <taxon>Bacteria</taxon>
        <taxon>Bacillati</taxon>
        <taxon>Bacillota</taxon>
        <taxon>Clostridia</taxon>
        <taxon>Eubacteriales</taxon>
        <taxon>Clostridiaceae</taxon>
        <taxon>Clostridium</taxon>
    </lineage>
</organism>
<dbReference type="InterPro" id="IPR013486">
    <property type="entry name" value="SpoIID/LytB"/>
</dbReference>
<name>A0ABS1TAY4_9CLOT</name>
<reference evidence="2 3" key="1">
    <citation type="submission" date="2021-01" db="EMBL/GenBank/DDBJ databases">
        <title>Genome public.</title>
        <authorList>
            <person name="Liu C."/>
            <person name="Sun Q."/>
        </authorList>
    </citation>
    <scope>NUCLEOTIDE SEQUENCE [LARGE SCALE GENOMIC DNA]</scope>
    <source>
        <strain evidence="2 3">YIM B02515</strain>
    </source>
</reference>
<dbReference type="PANTHER" id="PTHR30032">
    <property type="entry name" value="N-ACETYLMURAMOYL-L-ALANINE AMIDASE-RELATED"/>
    <property type="match status" value="1"/>
</dbReference>
<feature type="domain" description="Sporulation stage II protein D amidase enhancer LytB N-terminal" evidence="1">
    <location>
        <begin position="257"/>
        <end position="348"/>
    </location>
</feature>
<dbReference type="Pfam" id="PF08486">
    <property type="entry name" value="SpoIID"/>
    <property type="match status" value="1"/>
</dbReference>
<accession>A0ABS1TAY4</accession>
<dbReference type="PANTHER" id="PTHR30032:SF4">
    <property type="entry name" value="AMIDASE ENHANCER"/>
    <property type="match status" value="1"/>
</dbReference>